<evidence type="ECO:0000256" key="1">
    <source>
        <dbReference type="RuleBase" id="RU003860"/>
    </source>
</evidence>
<dbReference type="InterPro" id="IPR002634">
    <property type="entry name" value="BolA"/>
</dbReference>
<evidence type="ECO:0000313" key="2">
    <source>
        <dbReference type="EMBL" id="SFZ85767.1"/>
    </source>
</evidence>
<dbReference type="PIRSF" id="PIRSF003113">
    <property type="entry name" value="BolA"/>
    <property type="match status" value="1"/>
</dbReference>
<dbReference type="Proteomes" id="UP000183447">
    <property type="component" value="Unassembled WGS sequence"/>
</dbReference>
<dbReference type="OrthoDB" id="9811118at2"/>
<dbReference type="SUPFAM" id="SSF82657">
    <property type="entry name" value="BolA-like"/>
    <property type="match status" value="1"/>
</dbReference>
<comment type="similarity">
    <text evidence="1">Belongs to the BolA/IbaG family.</text>
</comment>
<dbReference type="RefSeq" id="WP_072344420.1">
    <property type="nucleotide sequence ID" value="NZ_FPKU01000002.1"/>
</dbReference>
<organism evidence="2 3">
    <name type="scientific">Devosia enhydra</name>
    <dbReference type="NCBI Taxonomy" id="665118"/>
    <lineage>
        <taxon>Bacteria</taxon>
        <taxon>Pseudomonadati</taxon>
        <taxon>Pseudomonadota</taxon>
        <taxon>Alphaproteobacteria</taxon>
        <taxon>Hyphomicrobiales</taxon>
        <taxon>Devosiaceae</taxon>
        <taxon>Devosia</taxon>
    </lineage>
</organism>
<dbReference type="GO" id="GO:0016226">
    <property type="term" value="P:iron-sulfur cluster assembly"/>
    <property type="evidence" value="ECO:0007669"/>
    <property type="project" value="TreeGrafter"/>
</dbReference>
<protein>
    <submittedName>
        <fullName evidence="2">Transcriptional regulator, BolA protein family</fullName>
    </submittedName>
</protein>
<dbReference type="InterPro" id="IPR036065">
    <property type="entry name" value="BolA-like_sf"/>
</dbReference>
<evidence type="ECO:0000313" key="3">
    <source>
        <dbReference type="Proteomes" id="UP000183447"/>
    </source>
</evidence>
<gene>
    <name evidence="2" type="ORF">SAMN02983003_2937</name>
</gene>
<dbReference type="PANTHER" id="PTHR46230:SF7">
    <property type="entry name" value="BOLA-LIKE PROTEIN 1"/>
    <property type="match status" value="1"/>
</dbReference>
<dbReference type="PANTHER" id="PTHR46230">
    <property type="match status" value="1"/>
</dbReference>
<dbReference type="Pfam" id="PF01722">
    <property type="entry name" value="BolA"/>
    <property type="match status" value="1"/>
</dbReference>
<dbReference type="Gene3D" id="3.30.300.90">
    <property type="entry name" value="BolA-like"/>
    <property type="match status" value="1"/>
</dbReference>
<keyword evidence="3" id="KW-1185">Reference proteome</keyword>
<dbReference type="EMBL" id="FPKU01000002">
    <property type="protein sequence ID" value="SFZ85767.1"/>
    <property type="molecule type" value="Genomic_DNA"/>
</dbReference>
<proteinExistence type="inferred from homology"/>
<dbReference type="AlphaFoldDB" id="A0A1K2I0F8"/>
<reference evidence="2 3" key="1">
    <citation type="submission" date="2016-11" db="EMBL/GenBank/DDBJ databases">
        <authorList>
            <person name="Jaros S."/>
            <person name="Januszkiewicz K."/>
            <person name="Wedrychowicz H."/>
        </authorList>
    </citation>
    <scope>NUCLEOTIDE SEQUENCE [LARGE SCALE GENOMIC DNA]</scope>
    <source>
        <strain evidence="2 3">ATCC 23634</strain>
    </source>
</reference>
<dbReference type="STRING" id="665118.SAMN02983003_2937"/>
<sequence>MSVRDRIVQKLSADFAPDHLEVIDESNKHRGHAGWREGGETHFRVRIGAKGLDSQTRLARHRAVMTALDAEIKAGVHALAIEFVPGDAPPERPPVEAPARA</sequence>
<name>A0A1K2I0F8_9HYPH</name>
<accession>A0A1K2I0F8</accession>